<proteinExistence type="inferred from homology"/>
<accession>B2LYQ9</accession>
<dbReference type="Pfam" id="PF00844">
    <property type="entry name" value="Gemini_coat"/>
    <property type="match status" value="1"/>
</dbReference>
<sequence length="276" mass="31625">MRIPIRSPGGFNVDRRFTGGAVFRPNYPYRRYFGRRIGQRVYGMPYSSGSQRPRGVPNARRNLFSVHPETRRKTRQSIEEVQDGTNYLLCNNTSKVSYLTYPAKSRSEFSNRVDSYIKLLSLSVSGSVIARHLDRSEGASRNGIHGIFTTVIVRDKKPCQFSAVDPLIPFADVFGLETGACSTLRVRDQHRDRFSLVYQKKCVINTALPEHIFRFSYNVRFNSYPVYVTFKDTEDSEPTGLYGNVSKNALIVYYVWLCDANVTSEIHVKYDLHYIG</sequence>
<protein>
    <recommendedName>
        <fullName evidence="5">Nuclear shuttle protein</fullName>
    </recommendedName>
    <alternativeName>
        <fullName evidence="17">Protein BR1</fullName>
    </alternativeName>
    <alternativeName>
        <fullName evidence="18">Protein BV1</fullName>
    </alternativeName>
</protein>
<keyword evidence="10" id="KW-1043">Host membrane</keyword>
<name>B2LYQ9_9GEMI</name>
<dbReference type="InterPro" id="IPR000263">
    <property type="entry name" value="GV_A/BR1_coat"/>
</dbReference>
<comment type="subcellular location">
    <subcellularLocation>
        <location evidence="3">Host cell membrane</location>
        <topology evidence="3">Peripheral membrane protein</topology>
        <orientation evidence="3">Cytoplasmic side</orientation>
    </subcellularLocation>
    <subcellularLocation>
        <location evidence="2">Host cytoplasm</location>
    </subcellularLocation>
    <subcellularLocation>
        <location evidence="1">Host nucleus</location>
    </subcellularLocation>
</comment>
<dbReference type="GO" id="GO:0003697">
    <property type="term" value="F:single-stranded DNA binding"/>
    <property type="evidence" value="ECO:0007669"/>
    <property type="project" value="InterPro"/>
</dbReference>
<dbReference type="GO" id="GO:0051027">
    <property type="term" value="P:DNA transport"/>
    <property type="evidence" value="ECO:0007669"/>
    <property type="project" value="InterPro"/>
</dbReference>
<dbReference type="GO" id="GO:0005198">
    <property type="term" value="F:structural molecule activity"/>
    <property type="evidence" value="ECO:0007669"/>
    <property type="project" value="InterPro"/>
</dbReference>
<evidence type="ECO:0000256" key="18">
    <source>
        <dbReference type="ARBA" id="ARBA00029763"/>
    </source>
</evidence>
<evidence type="ECO:0000256" key="8">
    <source>
        <dbReference type="ARBA" id="ARBA00022562"/>
    </source>
</evidence>
<evidence type="ECO:0000313" key="19">
    <source>
        <dbReference type="EMBL" id="ACC77582.1"/>
    </source>
</evidence>
<keyword evidence="7" id="KW-1032">Host cell membrane</keyword>
<dbReference type="KEGG" id="vg:6336178"/>
<evidence type="ECO:0000256" key="3">
    <source>
        <dbReference type="ARBA" id="ARBA00004501"/>
    </source>
</evidence>
<evidence type="ECO:0000256" key="11">
    <source>
        <dbReference type="ARBA" id="ARBA00023031"/>
    </source>
</evidence>
<dbReference type="GO" id="GO:0043657">
    <property type="term" value="C:host cell"/>
    <property type="evidence" value="ECO:0007669"/>
    <property type="project" value="InterPro"/>
</dbReference>
<dbReference type="InterPro" id="IPR001530">
    <property type="entry name" value="Gemini_BR1"/>
</dbReference>
<evidence type="ECO:0000256" key="16">
    <source>
        <dbReference type="ARBA" id="ARBA00026026"/>
    </source>
</evidence>
<evidence type="ECO:0000256" key="15">
    <source>
        <dbReference type="ARBA" id="ARBA00025176"/>
    </source>
</evidence>
<dbReference type="GO" id="GO:0019028">
    <property type="term" value="C:viral capsid"/>
    <property type="evidence" value="ECO:0007669"/>
    <property type="project" value="InterPro"/>
</dbReference>
<evidence type="ECO:0000256" key="9">
    <source>
        <dbReference type="ARBA" id="ARBA00022581"/>
    </source>
</evidence>
<evidence type="ECO:0000256" key="5">
    <source>
        <dbReference type="ARBA" id="ARBA00014908"/>
    </source>
</evidence>
<organism evidence="19 20">
    <name type="scientific">Tomato leaf curl Hsinchu virus</name>
    <dbReference type="NCBI Taxonomy" id="399387"/>
    <lineage>
        <taxon>Viruses</taxon>
        <taxon>Monodnaviria</taxon>
        <taxon>Shotokuvirae</taxon>
        <taxon>Cressdnaviricota</taxon>
        <taxon>Repensiviricetes</taxon>
        <taxon>Geplafuvirales</taxon>
        <taxon>Geminiviridae</taxon>
        <taxon>Begomovirus</taxon>
        <taxon>Begomovirus solanumhsinchuense</taxon>
    </lineage>
</organism>
<dbReference type="OrthoDB" id="8326at10239"/>
<keyword evidence="11" id="KW-0916">Viral movement protein</keyword>
<comment type="subunit">
    <text evidence="16">Binds to single-stranded and double-stranded viral DNA. Interacts with the host nuclear shuttle interacting (NSI) protein. This interaction may allow NSP to recruit NSI monomers to the viral genome and thus regulate nuclear export of viral genome by NSP.</text>
</comment>
<dbReference type="RefSeq" id="YP_001936691.1">
    <property type="nucleotide sequence ID" value="NC_010792.1"/>
</dbReference>
<dbReference type="GO" id="GO:0020002">
    <property type="term" value="C:host cell plasma membrane"/>
    <property type="evidence" value="ECO:0007669"/>
    <property type="project" value="UniProtKB-SubCell"/>
</dbReference>
<evidence type="ECO:0000256" key="17">
    <source>
        <dbReference type="ARBA" id="ARBA00029578"/>
    </source>
</evidence>
<keyword evidence="20" id="KW-1185">Reference proteome</keyword>
<reference evidence="19" key="1">
    <citation type="submission" date="2008-03" db="EMBL/GenBank/DDBJ databases">
        <title>Identification of the Ramie mosaic virus.</title>
        <authorList>
            <person name="Feng X.H."/>
            <person name="Guo A.P."/>
        </authorList>
    </citation>
    <scope>NUCLEOTIDE SEQUENCE [LARGE SCALE GENOMIC DNA]</scope>
</reference>
<dbReference type="GeneID" id="6336178"/>
<keyword evidence="9" id="KW-0945">Host-virus interaction</keyword>
<comment type="similarity">
    <text evidence="4">Belongs to the begomovirus nuclear shuttle protein family.</text>
</comment>
<keyword evidence="8" id="KW-1048">Host nucleus</keyword>
<dbReference type="PRINTS" id="PR00225">
    <property type="entry name" value="GEMCOATBR1"/>
</dbReference>
<dbReference type="GO" id="GO:0030430">
    <property type="term" value="C:host cell cytoplasm"/>
    <property type="evidence" value="ECO:0007669"/>
    <property type="project" value="UniProtKB-SubCell"/>
</dbReference>
<dbReference type="Gene3D" id="2.60.120.20">
    <property type="match status" value="1"/>
</dbReference>
<dbReference type="GO" id="GO:0046740">
    <property type="term" value="P:transport of virus in host, cell to cell"/>
    <property type="evidence" value="ECO:0007669"/>
    <property type="project" value="UniProtKB-KW"/>
</dbReference>
<evidence type="ECO:0000256" key="2">
    <source>
        <dbReference type="ARBA" id="ARBA00004192"/>
    </source>
</evidence>
<evidence type="ECO:0000313" key="20">
    <source>
        <dbReference type="Proteomes" id="UP000202650"/>
    </source>
</evidence>
<evidence type="ECO:0000256" key="6">
    <source>
        <dbReference type="ARBA" id="ARBA00022448"/>
    </source>
</evidence>
<dbReference type="EMBL" id="EU596960">
    <property type="protein sequence ID" value="ACC77582.1"/>
    <property type="molecule type" value="Genomic_DNA"/>
</dbReference>
<keyword evidence="14" id="KW-1035">Host cytoplasm</keyword>
<comment type="function">
    <text evidence="15">Binds to the genomic viral ssDNA, shuttles it into and out of the cell nucleus. Begomoviruses use 2 proteins to transport their DNA from cell to cell. The nuclear shuttle protein (NSP) shuttles it between nucleus and cytoplasm and the movement protein (MP) probably transports the DNA-NSP complex to the cell periphery and facilitates movement across the cell wall.</text>
</comment>
<evidence type="ECO:0000256" key="13">
    <source>
        <dbReference type="ARBA" id="ARBA00023136"/>
    </source>
</evidence>
<dbReference type="Proteomes" id="UP000202650">
    <property type="component" value="Genome"/>
</dbReference>
<evidence type="ECO:0000256" key="14">
    <source>
        <dbReference type="ARBA" id="ARBA00023200"/>
    </source>
</evidence>
<evidence type="ECO:0000256" key="7">
    <source>
        <dbReference type="ARBA" id="ARBA00022511"/>
    </source>
</evidence>
<dbReference type="InterPro" id="IPR029053">
    <property type="entry name" value="Viral_coat"/>
</dbReference>
<evidence type="ECO:0000256" key="1">
    <source>
        <dbReference type="ARBA" id="ARBA00004147"/>
    </source>
</evidence>
<keyword evidence="13" id="KW-0472">Membrane</keyword>
<evidence type="ECO:0000256" key="4">
    <source>
        <dbReference type="ARBA" id="ARBA00005789"/>
    </source>
</evidence>
<keyword evidence="6" id="KW-0813">Transport</keyword>
<keyword evidence="12" id="KW-0238">DNA-binding</keyword>
<evidence type="ECO:0000256" key="10">
    <source>
        <dbReference type="ARBA" id="ARBA00022870"/>
    </source>
</evidence>
<gene>
    <name evidence="19" type="primary">BV1</name>
</gene>
<dbReference type="GO" id="GO:0042025">
    <property type="term" value="C:host cell nucleus"/>
    <property type="evidence" value="ECO:0007669"/>
    <property type="project" value="UniProtKB-SubCell"/>
</dbReference>
<evidence type="ECO:0000256" key="12">
    <source>
        <dbReference type="ARBA" id="ARBA00023125"/>
    </source>
</evidence>